<dbReference type="Pfam" id="PF01979">
    <property type="entry name" value="Amidohydro_1"/>
    <property type="match status" value="1"/>
</dbReference>
<evidence type="ECO:0000259" key="3">
    <source>
        <dbReference type="Pfam" id="PF01979"/>
    </source>
</evidence>
<sequence length="478" mass="50105">MKITVHDALVGADYTPSGPVEITLQDGRIAALDAAPPPAGPRRLAIPALADAHNHARPLSTTSFGCGCKPLETWLPSLAMMPAVDAYTAAAASFARSLRGGATSVMVHLTRPMGLMPLPEEAREIARAAQDVGVAIGFAIALRDRNPLVYGAHDALLAAADPETRAMITDTWLRPLPGVDTQLAWVDAVADAVADLPGHVDVQYGPTGVQWCSDAMLRAVADASAHSGRRVHMHLLETAPQRDWADQEYPGGIVAHLDRTGLLSPRLTLAHCVWARPDELATVAARGARIAVNPSSNLHLFSGMAPVPEMLEAGVDVAMGLDGCALDEDDDGLRELRLFYLLNHAPGFARGGLSRAGAMKAACATGRAALGLSAGGTIAPGMPADLLILDLDALDRDALMPVDTRDFVFARAARGMIVDAYAGGRRVLSGGQVTGVDLPALEESLRAAYRTGLSDRAGLIAAWPMIEAGIAGHYKGCH</sequence>
<evidence type="ECO:0000256" key="2">
    <source>
        <dbReference type="ARBA" id="ARBA00022801"/>
    </source>
</evidence>
<dbReference type="RefSeq" id="WP_109810140.1">
    <property type="nucleotide sequence ID" value="NZ_QGKU01000008.1"/>
</dbReference>
<evidence type="ECO:0000256" key="1">
    <source>
        <dbReference type="ARBA" id="ARBA00006745"/>
    </source>
</evidence>
<reference evidence="4 5" key="1">
    <citation type="submission" date="2018-05" db="EMBL/GenBank/DDBJ databases">
        <title>Rhodobacteraceae gen. nov., sp. nov. isolated from sea water.</title>
        <authorList>
            <person name="Ren Y."/>
        </authorList>
    </citation>
    <scope>NUCLEOTIDE SEQUENCE [LARGE SCALE GENOMIC DNA]</scope>
    <source>
        <strain evidence="4 5">TG-679</strain>
    </source>
</reference>
<dbReference type="OrthoDB" id="9796020at2"/>
<dbReference type="PANTHER" id="PTHR43794:SF11">
    <property type="entry name" value="AMIDOHYDROLASE-RELATED DOMAIN-CONTAINING PROTEIN"/>
    <property type="match status" value="1"/>
</dbReference>
<gene>
    <name evidence="4" type="ORF">DKT77_02330</name>
</gene>
<keyword evidence="2" id="KW-0378">Hydrolase</keyword>
<dbReference type="InterPro" id="IPR032466">
    <property type="entry name" value="Metal_Hydrolase"/>
</dbReference>
<dbReference type="PANTHER" id="PTHR43794">
    <property type="entry name" value="AMINOHYDROLASE SSNA-RELATED"/>
    <property type="match status" value="1"/>
</dbReference>
<proteinExistence type="inferred from homology"/>
<accession>A0A2V2LPU2</accession>
<keyword evidence="5" id="KW-1185">Reference proteome</keyword>
<name>A0A2V2LPU2_9RHOB</name>
<comment type="similarity">
    <text evidence="1">Belongs to the metallo-dependent hydrolases superfamily. ATZ/TRZ family.</text>
</comment>
<dbReference type="GO" id="GO:0016810">
    <property type="term" value="F:hydrolase activity, acting on carbon-nitrogen (but not peptide) bonds"/>
    <property type="evidence" value="ECO:0007669"/>
    <property type="project" value="InterPro"/>
</dbReference>
<dbReference type="Gene3D" id="3.20.20.140">
    <property type="entry name" value="Metal-dependent hydrolases"/>
    <property type="match status" value="1"/>
</dbReference>
<evidence type="ECO:0000313" key="4">
    <source>
        <dbReference type="EMBL" id="PWR04239.1"/>
    </source>
</evidence>
<dbReference type="InterPro" id="IPR011059">
    <property type="entry name" value="Metal-dep_hydrolase_composite"/>
</dbReference>
<feature type="domain" description="Amidohydrolase-related" evidence="3">
    <location>
        <begin position="45"/>
        <end position="407"/>
    </location>
</feature>
<dbReference type="SUPFAM" id="SSF51556">
    <property type="entry name" value="Metallo-dependent hydrolases"/>
    <property type="match status" value="1"/>
</dbReference>
<dbReference type="AlphaFoldDB" id="A0A2V2LPU2"/>
<evidence type="ECO:0000313" key="5">
    <source>
        <dbReference type="Proteomes" id="UP000245680"/>
    </source>
</evidence>
<dbReference type="Proteomes" id="UP000245680">
    <property type="component" value="Unassembled WGS sequence"/>
</dbReference>
<dbReference type="InterPro" id="IPR050287">
    <property type="entry name" value="MTA/SAH_deaminase"/>
</dbReference>
<protein>
    <recommendedName>
        <fullName evidence="3">Amidohydrolase-related domain-containing protein</fullName>
    </recommendedName>
</protein>
<dbReference type="SUPFAM" id="SSF51338">
    <property type="entry name" value="Composite domain of metallo-dependent hydrolases"/>
    <property type="match status" value="1"/>
</dbReference>
<dbReference type="InterPro" id="IPR006680">
    <property type="entry name" value="Amidohydro-rel"/>
</dbReference>
<comment type="caution">
    <text evidence="4">The sequence shown here is derived from an EMBL/GenBank/DDBJ whole genome shotgun (WGS) entry which is preliminary data.</text>
</comment>
<organism evidence="4 5">
    <name type="scientific">Meridianimarinicoccus roseus</name>
    <dbReference type="NCBI Taxonomy" id="2072018"/>
    <lineage>
        <taxon>Bacteria</taxon>
        <taxon>Pseudomonadati</taxon>
        <taxon>Pseudomonadota</taxon>
        <taxon>Alphaproteobacteria</taxon>
        <taxon>Rhodobacterales</taxon>
        <taxon>Paracoccaceae</taxon>
        <taxon>Meridianimarinicoccus</taxon>
    </lineage>
</organism>
<dbReference type="EMBL" id="QGKU01000008">
    <property type="protein sequence ID" value="PWR04239.1"/>
    <property type="molecule type" value="Genomic_DNA"/>
</dbReference>